<keyword evidence="1 8" id="KW-0444">Lipid biosynthesis</keyword>
<dbReference type="OrthoDB" id="517356at2"/>
<protein>
    <recommendedName>
        <fullName evidence="8">Holo-[acyl-carrier-protein] synthase</fullName>
        <shortName evidence="8">Holo-ACP synthase</shortName>
        <ecNumber evidence="8">2.7.8.7</ecNumber>
    </recommendedName>
    <alternativeName>
        <fullName evidence="8">4'-phosphopantetheinyl transferase AcpS</fullName>
    </alternativeName>
</protein>
<comment type="caution">
    <text evidence="10">The sequence shown here is derived from an EMBL/GenBank/DDBJ whole genome shotgun (WGS) entry which is preliminary data.</text>
</comment>
<sequence>MIIGTGIDLLEIERISQIDKRQPKLVNRVLTESEMAAVPVKEPRRTEYIASRYAVKEAASKAFGTGIGASLGFHDIEIRKDRLGKPCLDVTKEAVERCFPAEDPTRLRFHVSISHSKQFVVAQVIVERT</sequence>
<comment type="catalytic activity">
    <reaction evidence="8">
        <text>apo-[ACP] + CoA = holo-[ACP] + adenosine 3',5'-bisphosphate + H(+)</text>
        <dbReference type="Rhea" id="RHEA:12068"/>
        <dbReference type="Rhea" id="RHEA-COMP:9685"/>
        <dbReference type="Rhea" id="RHEA-COMP:9690"/>
        <dbReference type="ChEBI" id="CHEBI:15378"/>
        <dbReference type="ChEBI" id="CHEBI:29999"/>
        <dbReference type="ChEBI" id="CHEBI:57287"/>
        <dbReference type="ChEBI" id="CHEBI:58343"/>
        <dbReference type="ChEBI" id="CHEBI:64479"/>
        <dbReference type="EC" id="2.7.8.7"/>
    </reaction>
</comment>
<dbReference type="GO" id="GO:0000287">
    <property type="term" value="F:magnesium ion binding"/>
    <property type="evidence" value="ECO:0007669"/>
    <property type="project" value="UniProtKB-UniRule"/>
</dbReference>
<dbReference type="GO" id="GO:0006633">
    <property type="term" value="P:fatty acid biosynthetic process"/>
    <property type="evidence" value="ECO:0007669"/>
    <property type="project" value="UniProtKB-UniRule"/>
</dbReference>
<dbReference type="Proteomes" id="UP000271031">
    <property type="component" value="Unassembled WGS sequence"/>
</dbReference>
<keyword evidence="6 8" id="KW-0443">Lipid metabolism</keyword>
<evidence type="ECO:0000313" key="11">
    <source>
        <dbReference type="Proteomes" id="UP000271031"/>
    </source>
</evidence>
<dbReference type="HAMAP" id="MF_00101">
    <property type="entry name" value="AcpS"/>
    <property type="match status" value="1"/>
</dbReference>
<dbReference type="EMBL" id="RHHQ01000005">
    <property type="protein sequence ID" value="RNB91486.1"/>
    <property type="molecule type" value="Genomic_DNA"/>
</dbReference>
<dbReference type="GO" id="GO:0008897">
    <property type="term" value="F:holo-[acyl-carrier-protein] synthase activity"/>
    <property type="evidence" value="ECO:0007669"/>
    <property type="project" value="UniProtKB-UniRule"/>
</dbReference>
<dbReference type="Gene3D" id="3.90.470.20">
    <property type="entry name" value="4'-phosphopantetheinyl transferase domain"/>
    <property type="match status" value="1"/>
</dbReference>
<evidence type="ECO:0000256" key="8">
    <source>
        <dbReference type="HAMAP-Rule" id="MF_00101"/>
    </source>
</evidence>
<gene>
    <name evidence="8 10" type="primary">acpS</name>
    <name evidence="10" type="ORF">EDM56_05475</name>
</gene>
<reference evidence="10 11" key="1">
    <citation type="submission" date="2018-10" db="EMBL/GenBank/DDBJ databases">
        <title>Phylogenomics of Brevibacillus.</title>
        <authorList>
            <person name="Dunlap C."/>
        </authorList>
    </citation>
    <scope>NUCLEOTIDE SEQUENCE [LARGE SCALE GENOMIC DNA]</scope>
    <source>
        <strain evidence="10 11">JCM 15716</strain>
    </source>
</reference>
<evidence type="ECO:0000256" key="1">
    <source>
        <dbReference type="ARBA" id="ARBA00022516"/>
    </source>
</evidence>
<keyword evidence="7 8" id="KW-0275">Fatty acid biosynthesis</keyword>
<evidence type="ECO:0000256" key="2">
    <source>
        <dbReference type="ARBA" id="ARBA00022679"/>
    </source>
</evidence>
<keyword evidence="2 8" id="KW-0808">Transferase</keyword>
<feature type="domain" description="4'-phosphopantetheinyl transferase" evidence="9">
    <location>
        <begin position="5"/>
        <end position="102"/>
    </location>
</feature>
<keyword evidence="3 8" id="KW-0479">Metal-binding</keyword>
<dbReference type="NCBIfam" id="TIGR00556">
    <property type="entry name" value="pantethn_trn"/>
    <property type="match status" value="1"/>
</dbReference>
<dbReference type="AlphaFoldDB" id="A0A3M8DTQ4"/>
<dbReference type="InterPro" id="IPR037143">
    <property type="entry name" value="4-PPantetheinyl_Trfase_dom_sf"/>
</dbReference>
<evidence type="ECO:0000313" key="10">
    <source>
        <dbReference type="EMBL" id="RNB91486.1"/>
    </source>
</evidence>
<evidence type="ECO:0000256" key="5">
    <source>
        <dbReference type="ARBA" id="ARBA00022842"/>
    </source>
</evidence>
<proteinExistence type="inferred from homology"/>
<keyword evidence="11" id="KW-1185">Reference proteome</keyword>
<dbReference type="RefSeq" id="WP_122916878.1">
    <property type="nucleotide sequence ID" value="NZ_RHHQ01000005.1"/>
</dbReference>
<dbReference type="InterPro" id="IPR004568">
    <property type="entry name" value="Ppantetheine-prot_Trfase_dom"/>
</dbReference>
<keyword evidence="8" id="KW-0963">Cytoplasm</keyword>
<comment type="function">
    <text evidence="8">Transfers the 4'-phosphopantetheine moiety from coenzyme A to a Ser of acyl-carrier-protein.</text>
</comment>
<keyword evidence="5 8" id="KW-0460">Magnesium</keyword>
<dbReference type="GO" id="GO:0005737">
    <property type="term" value="C:cytoplasm"/>
    <property type="evidence" value="ECO:0007669"/>
    <property type="project" value="UniProtKB-SubCell"/>
</dbReference>
<evidence type="ECO:0000259" key="9">
    <source>
        <dbReference type="Pfam" id="PF01648"/>
    </source>
</evidence>
<dbReference type="EC" id="2.7.8.7" evidence="8"/>
<dbReference type="InterPro" id="IPR002582">
    <property type="entry name" value="ACPS"/>
</dbReference>
<dbReference type="NCBIfam" id="TIGR00516">
    <property type="entry name" value="acpS"/>
    <property type="match status" value="1"/>
</dbReference>
<dbReference type="SUPFAM" id="SSF56214">
    <property type="entry name" value="4'-phosphopantetheinyl transferase"/>
    <property type="match status" value="1"/>
</dbReference>
<comment type="similarity">
    <text evidence="8">Belongs to the P-Pant transferase superfamily. AcpS family.</text>
</comment>
<evidence type="ECO:0000256" key="4">
    <source>
        <dbReference type="ARBA" id="ARBA00022832"/>
    </source>
</evidence>
<evidence type="ECO:0000256" key="3">
    <source>
        <dbReference type="ARBA" id="ARBA00022723"/>
    </source>
</evidence>
<accession>A0A3M8DTQ4</accession>
<name>A0A3M8DTQ4_9BACL</name>
<dbReference type="Pfam" id="PF01648">
    <property type="entry name" value="ACPS"/>
    <property type="match status" value="1"/>
</dbReference>
<feature type="binding site" evidence="8">
    <location>
        <position position="57"/>
    </location>
    <ligand>
        <name>Mg(2+)</name>
        <dbReference type="ChEBI" id="CHEBI:18420"/>
    </ligand>
</feature>
<dbReference type="InterPro" id="IPR008278">
    <property type="entry name" value="4-PPantetheinyl_Trfase_dom"/>
</dbReference>
<evidence type="ECO:0000256" key="6">
    <source>
        <dbReference type="ARBA" id="ARBA00023098"/>
    </source>
</evidence>
<keyword evidence="4 8" id="KW-0276">Fatty acid metabolism</keyword>
<comment type="subcellular location">
    <subcellularLocation>
        <location evidence="8">Cytoplasm</location>
    </subcellularLocation>
</comment>
<comment type="cofactor">
    <cofactor evidence="8">
        <name>Mg(2+)</name>
        <dbReference type="ChEBI" id="CHEBI:18420"/>
    </cofactor>
</comment>
<evidence type="ECO:0000256" key="7">
    <source>
        <dbReference type="ARBA" id="ARBA00023160"/>
    </source>
</evidence>
<organism evidence="10 11">
    <name type="scientific">Brevibacillus fluminis</name>
    <dbReference type="NCBI Taxonomy" id="511487"/>
    <lineage>
        <taxon>Bacteria</taxon>
        <taxon>Bacillati</taxon>
        <taxon>Bacillota</taxon>
        <taxon>Bacilli</taxon>
        <taxon>Bacillales</taxon>
        <taxon>Paenibacillaceae</taxon>
        <taxon>Brevibacillus</taxon>
    </lineage>
</organism>
<feature type="binding site" evidence="8">
    <location>
        <position position="8"/>
    </location>
    <ligand>
        <name>Mg(2+)</name>
        <dbReference type="ChEBI" id="CHEBI:18420"/>
    </ligand>
</feature>